<dbReference type="InterPro" id="IPR008866">
    <property type="entry name" value="Phage_lambda_GpA-like"/>
</dbReference>
<feature type="domain" description="Terminase large subunit GpA endonuclease" evidence="3">
    <location>
        <begin position="306"/>
        <end position="601"/>
    </location>
</feature>
<dbReference type="Gene3D" id="3.40.50.300">
    <property type="entry name" value="P-loop containing nucleotide triphosphate hydrolases"/>
    <property type="match status" value="1"/>
</dbReference>
<dbReference type="Pfam" id="PF20454">
    <property type="entry name" value="GpA_nuclease"/>
    <property type="match status" value="1"/>
</dbReference>
<organism evidence="4 5">
    <name type="scientific">Hominibacterium faecale</name>
    <dbReference type="NCBI Taxonomy" id="2839743"/>
    <lineage>
        <taxon>Bacteria</taxon>
        <taxon>Bacillati</taxon>
        <taxon>Bacillota</taxon>
        <taxon>Clostridia</taxon>
        <taxon>Peptostreptococcales</taxon>
        <taxon>Anaerovoracaceae</taxon>
        <taxon>Hominibacterium</taxon>
    </lineage>
</organism>
<dbReference type="Proteomes" id="UP001065549">
    <property type="component" value="Unassembled WGS sequence"/>
</dbReference>
<dbReference type="InterPro" id="IPR027417">
    <property type="entry name" value="P-loop_NTPase"/>
</dbReference>
<feature type="domain" description="Phage terminase large subunit GpA ATPase" evidence="2">
    <location>
        <begin position="41"/>
        <end position="290"/>
    </location>
</feature>
<dbReference type="GO" id="GO:0004519">
    <property type="term" value="F:endonuclease activity"/>
    <property type="evidence" value="ECO:0007669"/>
    <property type="project" value="InterPro"/>
</dbReference>
<name>A0A9J6QKW7_9FIRM</name>
<gene>
    <name evidence="4" type="ORF">OBO34_07185</name>
</gene>
<reference evidence="4" key="1">
    <citation type="submission" date="2022-09" db="EMBL/GenBank/DDBJ databases">
        <title>Culturomic study of gut microbiota in children with autism spectrum disorder.</title>
        <authorList>
            <person name="Efimov B.A."/>
            <person name="Chaplin A.V."/>
            <person name="Sokolova S.R."/>
            <person name="Pikina A.P."/>
            <person name="Korzhanova M."/>
            <person name="Belova V."/>
            <person name="Korostin D."/>
        </authorList>
    </citation>
    <scope>NUCLEOTIDE SEQUENCE</scope>
    <source>
        <strain evidence="4">ASD5510</strain>
    </source>
</reference>
<evidence type="ECO:0000259" key="3">
    <source>
        <dbReference type="Pfam" id="PF20454"/>
    </source>
</evidence>
<evidence type="ECO:0000313" key="4">
    <source>
        <dbReference type="EMBL" id="MCU7378136.1"/>
    </source>
</evidence>
<keyword evidence="5" id="KW-1185">Reference proteome</keyword>
<dbReference type="PANTHER" id="PTHR34413:SF2">
    <property type="entry name" value="PROPHAGE TAIL FIBER ASSEMBLY PROTEIN HOMOLOG TFAE-RELATED"/>
    <property type="match status" value="1"/>
</dbReference>
<dbReference type="PANTHER" id="PTHR34413">
    <property type="entry name" value="PROPHAGE TAIL FIBER ASSEMBLY PROTEIN HOMOLOG TFAE-RELATED-RELATED"/>
    <property type="match status" value="1"/>
</dbReference>
<accession>A0A9J6QKW7</accession>
<proteinExistence type="inferred from homology"/>
<dbReference type="HAMAP" id="MF_04144">
    <property type="entry name" value="TERL_LAMBDA"/>
    <property type="match status" value="1"/>
</dbReference>
<evidence type="ECO:0000259" key="2">
    <source>
        <dbReference type="Pfam" id="PF05876"/>
    </source>
</evidence>
<dbReference type="Pfam" id="PF05876">
    <property type="entry name" value="GpA_ATPase"/>
    <property type="match status" value="1"/>
</dbReference>
<feature type="compositionally biased region" description="Basic residues" evidence="1">
    <location>
        <begin position="620"/>
        <end position="630"/>
    </location>
</feature>
<evidence type="ECO:0000256" key="1">
    <source>
        <dbReference type="SAM" id="MobiDB-lite"/>
    </source>
</evidence>
<protein>
    <submittedName>
        <fullName evidence="4">Phage terminase large subunit family protein</fullName>
    </submittedName>
</protein>
<dbReference type="RefSeq" id="WP_269478449.1">
    <property type="nucleotide sequence ID" value="NZ_JAOSHN010000002.1"/>
</dbReference>
<dbReference type="InterPro" id="IPR046454">
    <property type="entry name" value="GpA_endonuclease"/>
</dbReference>
<feature type="region of interest" description="Disordered" evidence="1">
    <location>
        <begin position="608"/>
        <end position="640"/>
    </location>
</feature>
<feature type="compositionally biased region" description="Basic and acidic residues" evidence="1">
    <location>
        <begin position="608"/>
        <end position="619"/>
    </location>
</feature>
<dbReference type="InterPro" id="IPR051220">
    <property type="entry name" value="TFA_Chaperone"/>
</dbReference>
<dbReference type="AlphaFoldDB" id="A0A9J6QKW7"/>
<evidence type="ECO:0000313" key="5">
    <source>
        <dbReference type="Proteomes" id="UP001065549"/>
    </source>
</evidence>
<comment type="caution">
    <text evidence="4">The sequence shown here is derived from an EMBL/GenBank/DDBJ whole genome shotgun (WGS) entry which is preliminary data.</text>
</comment>
<dbReference type="InterPro" id="IPR046453">
    <property type="entry name" value="GpA_ATPase"/>
</dbReference>
<dbReference type="GO" id="GO:0005524">
    <property type="term" value="F:ATP binding"/>
    <property type="evidence" value="ECO:0007669"/>
    <property type="project" value="InterPro"/>
</dbReference>
<dbReference type="GO" id="GO:0016887">
    <property type="term" value="F:ATP hydrolysis activity"/>
    <property type="evidence" value="ECO:0007669"/>
    <property type="project" value="InterPro"/>
</dbReference>
<sequence length="640" mass="72877">MKTICSRIKAIDRALKNFLPPEDLTVSEWAAKNRVLSRENSAESGPWRNDRTPYLTEIMDSFTDYRIKKITLVASSQVGKSELELNMIGYIIDQDPGSILYIQPTIEDAKKFSRLRVAPMIRDSKTLRSKVADVKSRDSGNTMLQKTFPGGMLTMVGSNSASGLASTPAKYIIGDERDRWADSAGTEGDPWKLAEARTTTFYNAKMVDVSTPTIKNRSAIEDSYNLGTRETWRHKCPYCGEYHAIDFDNIKFDYDVVKHGRKKDFVVTTEISWACPACGCLSSEEQMRKQPAKWVAENLGALEHGHRSFWLNGFSSPWQPWKEICYAFLNAKDDPEKLKVVFNTKLGRLWELREGVEDEDTMLARREEYGTRDDGSPIDLPDGVLVLTCGVDTQDDRLEYEVVGNGHYGETWGIKKGMIMGDPHYDEVWERLDDVIDKVYKFKDPAKGLKILLTFVDSGGHKTQDVYQQCARRRGKRVFAIKGKSKSGSMAEDIPYTRPPTKVKIKTGGFAWLYTIGVNAGKREIMDAVKVQEPGAKYCHFPKESDRGYDEKYFNGLLSETEVPRTVNGRTSWKWEIIPGHERNEPLDCRNYALAAFRVIDPDLDAVERRLKNPQTDKKPKPKRKRKRQTQKNSAYDGAW</sequence>
<dbReference type="EMBL" id="JAOSHN010000002">
    <property type="protein sequence ID" value="MCU7378136.1"/>
    <property type="molecule type" value="Genomic_DNA"/>
</dbReference>